<feature type="domain" description="N-acetyltransferase" evidence="3">
    <location>
        <begin position="1"/>
        <end position="154"/>
    </location>
</feature>
<dbReference type="PANTHER" id="PTHR43877">
    <property type="entry name" value="AMINOALKYLPHOSPHONATE N-ACETYLTRANSFERASE-RELATED-RELATED"/>
    <property type="match status" value="1"/>
</dbReference>
<dbReference type="RefSeq" id="WP_103691083.1">
    <property type="nucleotide sequence ID" value="NZ_CADEPT010000004.1"/>
</dbReference>
<dbReference type="InterPro" id="IPR016181">
    <property type="entry name" value="Acyl_CoA_acyltransferase"/>
</dbReference>
<dbReference type="AlphaFoldDB" id="A0AB38TWE3"/>
<dbReference type="InterPro" id="IPR000182">
    <property type="entry name" value="GNAT_dom"/>
</dbReference>
<dbReference type="EMBL" id="CP104214">
    <property type="protein sequence ID" value="UWX71359.1"/>
    <property type="molecule type" value="Genomic_DNA"/>
</dbReference>
<gene>
    <name evidence="4" type="ORF">NYZ96_06305</name>
</gene>
<dbReference type="Gene3D" id="3.40.630.30">
    <property type="match status" value="1"/>
</dbReference>
<dbReference type="GO" id="GO:0016747">
    <property type="term" value="F:acyltransferase activity, transferring groups other than amino-acyl groups"/>
    <property type="evidence" value="ECO:0007669"/>
    <property type="project" value="InterPro"/>
</dbReference>
<sequence length="154" mass="16510">MSDHEFAEFEADTVASYAAALVAAGDADSAAEFAASHFARLLPLGRATPGHQFFRLHDAARGMAVGRLWLGETSSARGRRAFLYDLLIEPGQRGQGLGAAALQAAEDWARARGLAHLDLNVFEHNVAARRLYDRSGYRQLGKCLSKALGGDDPA</sequence>
<dbReference type="Proteomes" id="UP001059745">
    <property type="component" value="Chromosome 1"/>
</dbReference>
<dbReference type="PANTHER" id="PTHR43877:SF2">
    <property type="entry name" value="AMINOALKYLPHOSPHONATE N-ACETYLTRANSFERASE-RELATED"/>
    <property type="match status" value="1"/>
</dbReference>
<evidence type="ECO:0000313" key="5">
    <source>
        <dbReference type="Proteomes" id="UP001059745"/>
    </source>
</evidence>
<dbReference type="InterPro" id="IPR050832">
    <property type="entry name" value="Bact_Acetyltransf"/>
</dbReference>
<dbReference type="PROSITE" id="PS51186">
    <property type="entry name" value="GNAT"/>
    <property type="match status" value="1"/>
</dbReference>
<reference evidence="4" key="1">
    <citation type="submission" date="2022-09" db="EMBL/GenBank/DDBJ databases">
        <title>Genomic of Burkholderia gladioli.</title>
        <authorList>
            <person name="Wu H."/>
        </authorList>
    </citation>
    <scope>NUCLEOTIDE SEQUENCE</scope>
    <source>
        <strain evidence="4">ZN-S4</strain>
    </source>
</reference>
<name>A0AB38TWE3_BURGA</name>
<protein>
    <submittedName>
        <fullName evidence="4">GNAT family N-acetyltransferase</fullName>
        <ecNumber evidence="4">2.3.1.-</ecNumber>
    </submittedName>
</protein>
<evidence type="ECO:0000259" key="3">
    <source>
        <dbReference type="PROSITE" id="PS51186"/>
    </source>
</evidence>
<organism evidence="4 5">
    <name type="scientific">Burkholderia gladioli</name>
    <name type="common">Pseudomonas marginata</name>
    <name type="synonym">Phytomonas marginata</name>
    <dbReference type="NCBI Taxonomy" id="28095"/>
    <lineage>
        <taxon>Bacteria</taxon>
        <taxon>Pseudomonadati</taxon>
        <taxon>Pseudomonadota</taxon>
        <taxon>Betaproteobacteria</taxon>
        <taxon>Burkholderiales</taxon>
        <taxon>Burkholderiaceae</taxon>
        <taxon>Burkholderia</taxon>
    </lineage>
</organism>
<accession>A0AB38TWE3</accession>
<keyword evidence="2 4" id="KW-0012">Acyltransferase</keyword>
<evidence type="ECO:0000256" key="1">
    <source>
        <dbReference type="ARBA" id="ARBA00022679"/>
    </source>
</evidence>
<proteinExistence type="predicted"/>
<dbReference type="SUPFAM" id="SSF55729">
    <property type="entry name" value="Acyl-CoA N-acyltransferases (Nat)"/>
    <property type="match status" value="1"/>
</dbReference>
<evidence type="ECO:0000256" key="2">
    <source>
        <dbReference type="ARBA" id="ARBA00023315"/>
    </source>
</evidence>
<dbReference type="Pfam" id="PF00583">
    <property type="entry name" value="Acetyltransf_1"/>
    <property type="match status" value="1"/>
</dbReference>
<evidence type="ECO:0000313" key="4">
    <source>
        <dbReference type="EMBL" id="UWX71359.1"/>
    </source>
</evidence>
<dbReference type="EC" id="2.3.1.-" evidence="4"/>
<keyword evidence="1 4" id="KW-0808">Transferase</keyword>